<reference evidence="3 4" key="3">
    <citation type="submission" date="2020-02" db="EMBL/GenBank/DDBJ databases">
        <title>Newly sequenced genome of strain CSTR1 showed variability in Candidatus Kuenenia stuttgartiensis genomes.</title>
        <authorList>
            <person name="Ding C."/>
            <person name="Adrian L."/>
        </authorList>
    </citation>
    <scope>NUCLEOTIDE SEQUENCE [LARGE SCALE GENOMIC DNA]</scope>
    <source>
        <strain evidence="3 4">CSTR1</strain>
    </source>
</reference>
<evidence type="ECO:0000313" key="4">
    <source>
        <dbReference type="Proteomes" id="UP000501926"/>
    </source>
</evidence>
<keyword evidence="1" id="KW-1133">Transmembrane helix</keyword>
<dbReference type="Proteomes" id="UP000501926">
    <property type="component" value="Chromosome"/>
</dbReference>
<dbReference type="EMBL" id="CP049055">
    <property type="protein sequence ID" value="QII10396.1"/>
    <property type="molecule type" value="Genomic_DNA"/>
</dbReference>
<dbReference type="EMBL" id="CT573072">
    <property type="protein sequence ID" value="CAJ72241.1"/>
    <property type="molecule type" value="Genomic_DNA"/>
</dbReference>
<proteinExistence type="predicted"/>
<feature type="transmembrane region" description="Helical" evidence="1">
    <location>
        <begin position="33"/>
        <end position="53"/>
    </location>
</feature>
<evidence type="ECO:0000313" key="3">
    <source>
        <dbReference type="EMBL" id="QII10396.1"/>
    </source>
</evidence>
<sequence>MSSQTLTGNKVSSAIAFPSRSLGTSVFFHRTKVLQTNAPLVFCISCFLLLYVLDLF</sequence>
<gene>
    <name evidence="3" type="ORF">KsCSTR_10170</name>
    <name evidence="2" type="ORF">kustd1496</name>
</gene>
<dbReference type="AlphaFoldDB" id="Q1PYS4"/>
<name>Q1PYS4_KUEST</name>
<reference evidence="2" key="2">
    <citation type="submission" date="2006-01" db="EMBL/GenBank/DDBJ databases">
        <authorList>
            <person name="Genoscope"/>
        </authorList>
    </citation>
    <scope>NUCLEOTIDE SEQUENCE</scope>
</reference>
<evidence type="ECO:0000256" key="1">
    <source>
        <dbReference type="SAM" id="Phobius"/>
    </source>
</evidence>
<accession>Q1PYS4</accession>
<reference evidence="2" key="1">
    <citation type="journal article" date="2006" name="Nature">
        <title>Deciphering the evolution and metabolism of an anammox bacterium from a community genome.</title>
        <authorList>
            <person name="Strous M."/>
            <person name="Pelletier E."/>
            <person name="Mangenot S."/>
            <person name="Rattei T."/>
            <person name="Lehner A."/>
            <person name="Taylor M.W."/>
            <person name="Horn M."/>
            <person name="Daims H."/>
            <person name="Bartol-Mavel D."/>
            <person name="Wincker P."/>
            <person name="Barbe V."/>
            <person name="Fonknechten N."/>
            <person name="Vallenet D."/>
            <person name="Segurens B."/>
            <person name="Schenowitz-Truong C."/>
            <person name="Medigue C."/>
            <person name="Collingro A."/>
            <person name="Snel B."/>
            <person name="Dutilh B.E."/>
            <person name="OpDenCamp H.J.M."/>
            <person name="vanDerDrift C."/>
            <person name="Cirpus I."/>
            <person name="vanDePas-Schoonen K.T."/>
            <person name="Harhangi H.R."/>
            <person name="vanNiftrik L."/>
            <person name="Schmid M."/>
            <person name="Keltjens J."/>
            <person name="vanDeVossenberg J."/>
            <person name="Kartal B."/>
            <person name="Meier H."/>
            <person name="Frishman D."/>
            <person name="Huynen M.A."/>
            <person name="Mewes H."/>
            <person name="Weissenbach J."/>
            <person name="Jetten M.S.M."/>
            <person name="Wagner M."/>
            <person name="LePaslier D."/>
        </authorList>
    </citation>
    <scope>NUCLEOTIDE SEQUENCE</scope>
</reference>
<keyword evidence="1" id="KW-0812">Transmembrane</keyword>
<keyword evidence="1" id="KW-0472">Membrane</keyword>
<protein>
    <submittedName>
        <fullName evidence="2">Uncharacterized protein</fullName>
    </submittedName>
</protein>
<evidence type="ECO:0000313" key="2">
    <source>
        <dbReference type="EMBL" id="CAJ72241.1"/>
    </source>
</evidence>
<organism evidence="2">
    <name type="scientific">Kuenenia stuttgartiensis</name>
    <dbReference type="NCBI Taxonomy" id="174633"/>
    <lineage>
        <taxon>Bacteria</taxon>
        <taxon>Pseudomonadati</taxon>
        <taxon>Planctomycetota</taxon>
        <taxon>Candidatus Brocadiia</taxon>
        <taxon>Candidatus Brocadiales</taxon>
        <taxon>Candidatus Brocadiaceae</taxon>
        <taxon>Candidatus Kuenenia</taxon>
    </lineage>
</organism>